<dbReference type="Proteomes" id="UP000673691">
    <property type="component" value="Unassembled WGS sequence"/>
</dbReference>
<evidence type="ECO:0000256" key="2">
    <source>
        <dbReference type="ARBA" id="ARBA00022737"/>
    </source>
</evidence>
<dbReference type="InterPro" id="IPR052574">
    <property type="entry name" value="CDIRP"/>
</dbReference>
<dbReference type="PROSITE" id="PS51450">
    <property type="entry name" value="LRR"/>
    <property type="match status" value="1"/>
</dbReference>
<dbReference type="GO" id="GO:1902412">
    <property type="term" value="P:regulation of mitotic cytokinesis"/>
    <property type="evidence" value="ECO:0007669"/>
    <property type="project" value="TreeGrafter"/>
</dbReference>
<keyword evidence="2" id="KW-0677">Repeat</keyword>
<dbReference type="GO" id="GO:0061499">
    <property type="term" value="C:outer plaque of mitotic spindle pole body"/>
    <property type="evidence" value="ECO:0007669"/>
    <property type="project" value="TreeGrafter"/>
</dbReference>
<dbReference type="GO" id="GO:0031028">
    <property type="term" value="P:septation initiation signaling"/>
    <property type="evidence" value="ECO:0007669"/>
    <property type="project" value="TreeGrafter"/>
</dbReference>
<sequence>MPSLIRVSLRDNLIRQIRIRSTTAGVGRKGRSCLTPWRALSLQFLDLAGNKITCFEGVDGSVCPALVSLTIDNNLVSRVSLKRQLPKLRTLRMRQNPFFGPFNLALFPSLHVLDLDACELAVAKCAASAAQPAIPGTSGDGVRLLRNAHKSKLEQLSLRAQSCRGGEAAGEAAAARSRLTPLGELEPLLCSTLTKLYLSGNEGADSALAQMLFRRQHSHRGHVGANLPLGPAAGPAAVLRMETLVVLELCGVGLDDARLRDLFCPAPPQPSCFPKLRALNLSFNPRLRDLRALCARPGLPRLYRLVAIGCGVQDPSVVADLLAGCRYLRYINLRRNPVVKAEDEDNDEVEEKVNCRAGEKEEEETEEEEEEDHGEAAGEGDGACGRRGRGGRGGTGGTRTKGTAALRDGPVPTTAHITGMKPYPGHGMMVAIA</sequence>
<dbReference type="PANTHER" id="PTHR47566:SF1">
    <property type="entry name" value="PROTEIN NUD1"/>
    <property type="match status" value="1"/>
</dbReference>
<protein>
    <submittedName>
        <fullName evidence="4">Uncharacterized protein</fullName>
    </submittedName>
</protein>
<dbReference type="OrthoDB" id="7451790at2759"/>
<feature type="compositionally biased region" description="Acidic residues" evidence="3">
    <location>
        <begin position="360"/>
        <end position="373"/>
    </location>
</feature>
<dbReference type="GO" id="GO:0035591">
    <property type="term" value="F:signaling adaptor activity"/>
    <property type="evidence" value="ECO:0007669"/>
    <property type="project" value="TreeGrafter"/>
</dbReference>
<dbReference type="AlphaFoldDB" id="A0A8H8A1T3"/>
<keyword evidence="1" id="KW-0433">Leucine-rich repeat</keyword>
<name>A0A8H8A1T3_9FUNG</name>
<evidence type="ECO:0000313" key="4">
    <source>
        <dbReference type="EMBL" id="KAG5463467.1"/>
    </source>
</evidence>
<dbReference type="InterPro" id="IPR001611">
    <property type="entry name" value="Leu-rich_rpt"/>
</dbReference>
<feature type="region of interest" description="Disordered" evidence="3">
    <location>
        <begin position="341"/>
        <end position="419"/>
    </location>
</feature>
<feature type="compositionally biased region" description="Gly residues" evidence="3">
    <location>
        <begin position="377"/>
        <end position="399"/>
    </location>
</feature>
<dbReference type="Gene3D" id="3.80.10.10">
    <property type="entry name" value="Ribonuclease Inhibitor"/>
    <property type="match status" value="2"/>
</dbReference>
<keyword evidence="5" id="KW-1185">Reference proteome</keyword>
<dbReference type="EMBL" id="JAEFCI010000553">
    <property type="protein sequence ID" value="KAG5463467.1"/>
    <property type="molecule type" value="Genomic_DNA"/>
</dbReference>
<accession>A0A8H8A1T3</accession>
<gene>
    <name evidence="4" type="ORF">BJ554DRAFT_7270</name>
</gene>
<dbReference type="InterPro" id="IPR032675">
    <property type="entry name" value="LRR_dom_sf"/>
</dbReference>
<evidence type="ECO:0000313" key="5">
    <source>
        <dbReference type="Proteomes" id="UP000673691"/>
    </source>
</evidence>
<dbReference type="PANTHER" id="PTHR47566">
    <property type="match status" value="1"/>
</dbReference>
<comment type="caution">
    <text evidence="4">The sequence shown here is derived from an EMBL/GenBank/DDBJ whole genome shotgun (WGS) entry which is preliminary data.</text>
</comment>
<evidence type="ECO:0000256" key="3">
    <source>
        <dbReference type="SAM" id="MobiDB-lite"/>
    </source>
</evidence>
<organism evidence="4 5">
    <name type="scientific">Olpidium bornovanus</name>
    <dbReference type="NCBI Taxonomy" id="278681"/>
    <lineage>
        <taxon>Eukaryota</taxon>
        <taxon>Fungi</taxon>
        <taxon>Fungi incertae sedis</taxon>
        <taxon>Olpidiomycota</taxon>
        <taxon>Olpidiomycotina</taxon>
        <taxon>Olpidiomycetes</taxon>
        <taxon>Olpidiales</taxon>
        <taxon>Olpidiaceae</taxon>
        <taxon>Olpidium</taxon>
    </lineage>
</organism>
<evidence type="ECO:0000256" key="1">
    <source>
        <dbReference type="ARBA" id="ARBA00022614"/>
    </source>
</evidence>
<proteinExistence type="predicted"/>
<dbReference type="SUPFAM" id="SSF52047">
    <property type="entry name" value="RNI-like"/>
    <property type="match status" value="1"/>
</dbReference>
<reference evidence="4 5" key="1">
    <citation type="journal article" name="Sci. Rep.">
        <title>Genome-scale phylogenetic analyses confirm Olpidium as the closest living zoosporic fungus to the non-flagellated, terrestrial fungi.</title>
        <authorList>
            <person name="Chang Y."/>
            <person name="Rochon D."/>
            <person name="Sekimoto S."/>
            <person name="Wang Y."/>
            <person name="Chovatia M."/>
            <person name="Sandor L."/>
            <person name="Salamov A."/>
            <person name="Grigoriev I.V."/>
            <person name="Stajich J.E."/>
            <person name="Spatafora J.W."/>
        </authorList>
    </citation>
    <scope>NUCLEOTIDE SEQUENCE [LARGE SCALE GENOMIC DNA]</scope>
    <source>
        <strain evidence="4">S191</strain>
    </source>
</reference>